<dbReference type="RefSeq" id="WP_112428833.1">
    <property type="nucleotide sequence ID" value="NZ_MCIF01000002.1"/>
</dbReference>
<feature type="region of interest" description="Disordered" evidence="1">
    <location>
        <begin position="251"/>
        <end position="278"/>
    </location>
</feature>
<protein>
    <recommendedName>
        <fullName evidence="4">HpcH/HpaI aldolase/citrate lyase domain-containing protein</fullName>
    </recommendedName>
</protein>
<accession>A0A328VI67</accession>
<reference evidence="2 3" key="1">
    <citation type="submission" date="2016-08" db="EMBL/GenBank/DDBJ databases">
        <title>Analysis of Carbohydrate Active Enzymes in Thermogemmatispora T81 Reveals Carbohydrate Degradation Ability.</title>
        <authorList>
            <person name="Tomazini A."/>
            <person name="Lal S."/>
            <person name="Stott M."/>
            <person name="Henrissat B."/>
            <person name="Polikarpov I."/>
            <person name="Sparling R."/>
            <person name="Levin D.B."/>
        </authorList>
    </citation>
    <scope>NUCLEOTIDE SEQUENCE [LARGE SCALE GENOMIC DNA]</scope>
    <source>
        <strain evidence="2 3">T81</strain>
    </source>
</reference>
<evidence type="ECO:0008006" key="4">
    <source>
        <dbReference type="Google" id="ProtNLM"/>
    </source>
</evidence>
<dbReference type="OrthoDB" id="153463at2"/>
<evidence type="ECO:0000313" key="3">
    <source>
        <dbReference type="Proteomes" id="UP000248706"/>
    </source>
</evidence>
<dbReference type="Proteomes" id="UP000248706">
    <property type="component" value="Unassembled WGS sequence"/>
</dbReference>
<comment type="caution">
    <text evidence="2">The sequence shown here is derived from an EMBL/GenBank/DDBJ whole genome shotgun (WGS) entry which is preliminary data.</text>
</comment>
<name>A0A328VI67_9CHLR</name>
<evidence type="ECO:0000256" key="1">
    <source>
        <dbReference type="SAM" id="MobiDB-lite"/>
    </source>
</evidence>
<dbReference type="EMBL" id="MCIF01000002">
    <property type="protein sequence ID" value="RAQ95792.1"/>
    <property type="molecule type" value="Genomic_DNA"/>
</dbReference>
<dbReference type="AlphaFoldDB" id="A0A328VI67"/>
<evidence type="ECO:0000313" key="2">
    <source>
        <dbReference type="EMBL" id="RAQ95792.1"/>
    </source>
</evidence>
<sequence>MSKFSDMLSQARRGQSGGAIGFFGGKSRPAVKPRAAALLIEFPAVDAGEAEAAIKAGANGLLFHWSGSPLESASLATLKQLSETIQSQDENAALGLRLLGNGANIERKMLESLKEHGVHFLIVPLQAPARLLTTHLKDFDLAVTLPWRGNDPLYPLMVRNLGAFEGLSALHLDGRELPLERLSIEEALGYRAIREALRLPALLSLTSLNSEAAAYGLLTLGVQAVIVPASESTAATTQRIQELREWLEKVHRQEEKELPPPTVPQPSLSTSFEEEEEP</sequence>
<gene>
    <name evidence="2" type="ORF">A4R35_09615</name>
</gene>
<proteinExistence type="predicted"/>
<organism evidence="2 3">
    <name type="scientific">Thermogemmatispora tikiterensis</name>
    <dbReference type="NCBI Taxonomy" id="1825093"/>
    <lineage>
        <taxon>Bacteria</taxon>
        <taxon>Bacillati</taxon>
        <taxon>Chloroflexota</taxon>
        <taxon>Ktedonobacteria</taxon>
        <taxon>Thermogemmatisporales</taxon>
        <taxon>Thermogemmatisporaceae</taxon>
        <taxon>Thermogemmatispora</taxon>
    </lineage>
</organism>
<keyword evidence="3" id="KW-1185">Reference proteome</keyword>